<protein>
    <submittedName>
        <fullName evidence="6">Membrane protein</fullName>
    </submittedName>
</protein>
<dbReference type="Pfam" id="PF04191">
    <property type="entry name" value="PEMT"/>
    <property type="match status" value="1"/>
</dbReference>
<dbReference type="STRING" id="1440774.Y900_019465"/>
<dbReference type="InterPro" id="IPR052527">
    <property type="entry name" value="Metal_cation-efflux_comp"/>
</dbReference>
<dbReference type="PANTHER" id="PTHR43847:SF1">
    <property type="entry name" value="BLL3993 PROTEIN"/>
    <property type="match status" value="1"/>
</dbReference>
<keyword evidence="4 5" id="KW-0472">Membrane</keyword>
<dbReference type="OrthoDB" id="7203053at2"/>
<gene>
    <name evidence="6" type="ORF">Y900_019465</name>
</gene>
<dbReference type="PANTHER" id="PTHR43847">
    <property type="entry name" value="BLL3993 PROTEIN"/>
    <property type="match status" value="1"/>
</dbReference>
<evidence type="ECO:0000256" key="2">
    <source>
        <dbReference type="ARBA" id="ARBA00022692"/>
    </source>
</evidence>
<feature type="transmembrane region" description="Helical" evidence="5">
    <location>
        <begin position="32"/>
        <end position="53"/>
    </location>
</feature>
<evidence type="ECO:0000313" key="7">
    <source>
        <dbReference type="Proteomes" id="UP000022835"/>
    </source>
</evidence>
<feature type="transmembrane region" description="Helical" evidence="5">
    <location>
        <begin position="164"/>
        <end position="191"/>
    </location>
</feature>
<reference evidence="6" key="1">
    <citation type="submission" date="2014-05" db="EMBL/GenBank/DDBJ databases">
        <title>Genome sequence of Mycobacterium aromaticivorans strain JS19b1T (= DSM 45407T).</title>
        <authorList>
            <person name="Kwak Y."/>
            <person name="Park G.-S."/>
            <person name="Li Q.X."/>
            <person name="Lee S.-E."/>
            <person name="Shin J.-H."/>
        </authorList>
    </citation>
    <scope>NUCLEOTIDE SEQUENCE [LARGE SCALE GENOMIC DNA]</scope>
    <source>
        <strain evidence="6">JS19b1</strain>
    </source>
</reference>
<proteinExistence type="predicted"/>
<dbReference type="AlphaFoldDB" id="A0A064CL20"/>
<name>A0A064CL20_9MYCO</name>
<evidence type="ECO:0000256" key="5">
    <source>
        <dbReference type="SAM" id="Phobius"/>
    </source>
</evidence>
<evidence type="ECO:0000256" key="4">
    <source>
        <dbReference type="ARBA" id="ARBA00023136"/>
    </source>
</evidence>
<dbReference type="RefSeq" id="WP_036343823.1">
    <property type="nucleotide sequence ID" value="NZ_JALN02000001.1"/>
</dbReference>
<keyword evidence="7" id="KW-1185">Reference proteome</keyword>
<sequence>MGTSPRIAISSIVGIVAFAVLLFVPAGTVSYWQGWAFLAVFSVASLGPTLYLGRKYPEVVERRAHAGVNAETRPVQKVVIAGTFVVFAAMLVVPALDYRFGWSHVPAWLSVAGDVLVAAGLGSAMWVVVQNHYASATITVEEGQPLVSTGLYGVVRHPMYSANVILMIGIALALGSYWALLLVIVGLLLMAARILDEEKMLAEELDGYRQYTRKVRYRLVPLIW</sequence>
<dbReference type="eggNOG" id="COG2020">
    <property type="taxonomic scope" value="Bacteria"/>
</dbReference>
<accession>A0A064CL20</accession>
<feature type="transmembrane region" description="Helical" evidence="5">
    <location>
        <begin position="108"/>
        <end position="129"/>
    </location>
</feature>
<keyword evidence="3 5" id="KW-1133">Transmembrane helix</keyword>
<dbReference type="InterPro" id="IPR007318">
    <property type="entry name" value="Phopholipid_MeTrfase"/>
</dbReference>
<feature type="transmembrane region" description="Helical" evidence="5">
    <location>
        <begin position="7"/>
        <end position="26"/>
    </location>
</feature>
<dbReference type="GO" id="GO:0012505">
    <property type="term" value="C:endomembrane system"/>
    <property type="evidence" value="ECO:0007669"/>
    <property type="project" value="UniProtKB-SubCell"/>
</dbReference>
<dbReference type="Gene3D" id="1.20.120.1630">
    <property type="match status" value="1"/>
</dbReference>
<evidence type="ECO:0000256" key="3">
    <source>
        <dbReference type="ARBA" id="ARBA00022989"/>
    </source>
</evidence>
<comment type="subcellular location">
    <subcellularLocation>
        <location evidence="1">Endomembrane system</location>
        <topology evidence="1">Multi-pass membrane protein</topology>
    </subcellularLocation>
</comment>
<feature type="transmembrane region" description="Helical" evidence="5">
    <location>
        <begin position="78"/>
        <end position="96"/>
    </location>
</feature>
<evidence type="ECO:0000313" key="6">
    <source>
        <dbReference type="EMBL" id="KDF01051.1"/>
    </source>
</evidence>
<organism evidence="6 7">
    <name type="scientific">Mycolicibacterium aromaticivorans JS19b1 = JCM 16368</name>
    <dbReference type="NCBI Taxonomy" id="1440774"/>
    <lineage>
        <taxon>Bacteria</taxon>
        <taxon>Bacillati</taxon>
        <taxon>Actinomycetota</taxon>
        <taxon>Actinomycetes</taxon>
        <taxon>Mycobacteriales</taxon>
        <taxon>Mycobacteriaceae</taxon>
        <taxon>Mycolicibacterium</taxon>
    </lineage>
</organism>
<comment type="caution">
    <text evidence="6">The sequence shown here is derived from an EMBL/GenBank/DDBJ whole genome shotgun (WGS) entry which is preliminary data.</text>
</comment>
<evidence type="ECO:0000256" key="1">
    <source>
        <dbReference type="ARBA" id="ARBA00004127"/>
    </source>
</evidence>
<dbReference type="Proteomes" id="UP000022835">
    <property type="component" value="Unassembled WGS sequence"/>
</dbReference>
<keyword evidence="2 5" id="KW-0812">Transmembrane</keyword>
<dbReference type="EMBL" id="JALN02000001">
    <property type="protein sequence ID" value="KDF01051.1"/>
    <property type="molecule type" value="Genomic_DNA"/>
</dbReference>